<dbReference type="PANTHER" id="PTHR39178:SF1">
    <property type="entry name" value="RIBOSOMAL-PROCESSING CYSTEINE PROTEASE PRP"/>
    <property type="match status" value="1"/>
</dbReference>
<evidence type="ECO:0000313" key="8">
    <source>
        <dbReference type="Proteomes" id="UP000199017"/>
    </source>
</evidence>
<reference evidence="7 8" key="1">
    <citation type="submission" date="2016-10" db="EMBL/GenBank/DDBJ databases">
        <authorList>
            <person name="de Groot N.N."/>
        </authorList>
    </citation>
    <scope>NUCLEOTIDE SEQUENCE [LARGE SCALE GENOMIC DNA]</scope>
    <source>
        <strain evidence="8">P4B,CCM 7963,CECT 7998,DSM 25260,IBRC-M 10614,KCTC 13821</strain>
    </source>
</reference>
<name>A0A1G8MP66_9BACI</name>
<dbReference type="Gene3D" id="3.30.70.1490">
    <property type="entry name" value="Cysteine protease Prp"/>
    <property type="match status" value="1"/>
</dbReference>
<dbReference type="GO" id="GO:0006508">
    <property type="term" value="P:proteolysis"/>
    <property type="evidence" value="ECO:0007669"/>
    <property type="project" value="UniProtKB-KW"/>
</dbReference>
<accession>A0A1G8MP66</accession>
<sequence>MIEVSVDRSSNGEVTAFSMSGHADAGPYGYDLVCAGASAVSFGSVNAIAALCDVELDVDMKNDGGYLRCAVPEDVKGRVREEVQLLLEGMLVSLETIAEEYGEHIKISNV</sequence>
<dbReference type="NCBIfam" id="NF011126">
    <property type="entry name" value="PRK14553.1-6"/>
    <property type="match status" value="1"/>
</dbReference>
<keyword evidence="1" id="KW-0690">Ribosome biogenesis</keyword>
<evidence type="ECO:0000256" key="4">
    <source>
        <dbReference type="ARBA" id="ARBA00022807"/>
    </source>
</evidence>
<gene>
    <name evidence="7" type="ORF">SAMN05216352_110130</name>
</gene>
<evidence type="ECO:0000256" key="5">
    <source>
        <dbReference type="ARBA" id="ARBA00044503"/>
    </source>
</evidence>
<dbReference type="InterPro" id="IPR036764">
    <property type="entry name" value="Peptidase_Prp_sf"/>
</dbReference>
<dbReference type="InterPro" id="IPR007422">
    <property type="entry name" value="Peptidase_Prp"/>
</dbReference>
<dbReference type="Pfam" id="PF04327">
    <property type="entry name" value="Peptidase_Prp"/>
    <property type="match status" value="1"/>
</dbReference>
<dbReference type="SUPFAM" id="SSF118010">
    <property type="entry name" value="TM1457-like"/>
    <property type="match status" value="1"/>
</dbReference>
<dbReference type="GO" id="GO:0042254">
    <property type="term" value="P:ribosome biogenesis"/>
    <property type="evidence" value="ECO:0007669"/>
    <property type="project" value="UniProtKB-KW"/>
</dbReference>
<keyword evidence="2" id="KW-0645">Protease</keyword>
<dbReference type="PANTHER" id="PTHR39178">
    <property type="entry name" value="HYPOTHETICAL RIBOSOME-ASSOCIATED PROTEIN"/>
    <property type="match status" value="1"/>
</dbReference>
<dbReference type="EMBL" id="FNDU01000010">
    <property type="protein sequence ID" value="SDI69714.1"/>
    <property type="molecule type" value="Genomic_DNA"/>
</dbReference>
<keyword evidence="4" id="KW-0788">Thiol protease</keyword>
<evidence type="ECO:0000313" key="7">
    <source>
        <dbReference type="EMBL" id="SDI69714.1"/>
    </source>
</evidence>
<proteinExistence type="inferred from homology"/>
<evidence type="ECO:0000256" key="3">
    <source>
        <dbReference type="ARBA" id="ARBA00022801"/>
    </source>
</evidence>
<evidence type="ECO:0000256" key="6">
    <source>
        <dbReference type="ARBA" id="ARBA00044538"/>
    </source>
</evidence>
<dbReference type="AlphaFoldDB" id="A0A1G8MP66"/>
<dbReference type="GO" id="GO:0008234">
    <property type="term" value="F:cysteine-type peptidase activity"/>
    <property type="evidence" value="ECO:0007669"/>
    <property type="project" value="UniProtKB-KW"/>
</dbReference>
<dbReference type="Proteomes" id="UP000199017">
    <property type="component" value="Unassembled WGS sequence"/>
</dbReference>
<dbReference type="RefSeq" id="WP_091586822.1">
    <property type="nucleotide sequence ID" value="NZ_FNDU01000010.1"/>
</dbReference>
<keyword evidence="3" id="KW-0378">Hydrolase</keyword>
<dbReference type="CDD" id="cd16332">
    <property type="entry name" value="Prp-like"/>
    <property type="match status" value="1"/>
</dbReference>
<keyword evidence="8" id="KW-1185">Reference proteome</keyword>
<organism evidence="7 8">
    <name type="scientific">Alteribacillus bidgolensis</name>
    <dbReference type="NCBI Taxonomy" id="930129"/>
    <lineage>
        <taxon>Bacteria</taxon>
        <taxon>Bacillati</taxon>
        <taxon>Bacillota</taxon>
        <taxon>Bacilli</taxon>
        <taxon>Bacillales</taxon>
        <taxon>Bacillaceae</taxon>
        <taxon>Alteribacillus</taxon>
    </lineage>
</organism>
<dbReference type="OrthoDB" id="48998at2"/>
<comment type="similarity">
    <text evidence="5">Belongs to the Prp family.</text>
</comment>
<evidence type="ECO:0000256" key="1">
    <source>
        <dbReference type="ARBA" id="ARBA00022517"/>
    </source>
</evidence>
<dbReference type="STRING" id="930129.SAMN05216352_110130"/>
<evidence type="ECO:0000256" key="2">
    <source>
        <dbReference type="ARBA" id="ARBA00022670"/>
    </source>
</evidence>
<protein>
    <recommendedName>
        <fullName evidence="6">Ribosomal processing cysteine protease Prp</fullName>
    </recommendedName>
</protein>